<dbReference type="Proteomes" id="UP000243232">
    <property type="component" value="Chromosome I"/>
</dbReference>
<dbReference type="InterPro" id="IPR009056">
    <property type="entry name" value="Cyt_c-like_dom"/>
</dbReference>
<feature type="transmembrane region" description="Helical" evidence="10">
    <location>
        <begin position="639"/>
        <end position="657"/>
    </location>
</feature>
<keyword evidence="4 10" id="KW-0812">Transmembrane</keyword>
<dbReference type="InterPro" id="IPR004923">
    <property type="entry name" value="FTR1/Fip1/EfeU"/>
</dbReference>
<evidence type="ECO:0000313" key="13">
    <source>
        <dbReference type="Proteomes" id="UP000243232"/>
    </source>
</evidence>
<name>A0A1H2HPW5_9PSED</name>
<feature type="domain" description="Cytochrome c" evidence="11">
    <location>
        <begin position="171"/>
        <end position="259"/>
    </location>
</feature>
<evidence type="ECO:0000256" key="5">
    <source>
        <dbReference type="ARBA" id="ARBA00022723"/>
    </source>
</evidence>
<feature type="transmembrane region" description="Helical" evidence="10">
    <location>
        <begin position="450"/>
        <end position="472"/>
    </location>
</feature>
<proteinExistence type="inferred from homology"/>
<evidence type="ECO:0000256" key="2">
    <source>
        <dbReference type="ARBA" id="ARBA00008333"/>
    </source>
</evidence>
<dbReference type="GO" id="GO:0009055">
    <property type="term" value="F:electron transfer activity"/>
    <property type="evidence" value="ECO:0007669"/>
    <property type="project" value="InterPro"/>
</dbReference>
<protein>
    <submittedName>
        <fullName evidence="12">High-affinity iron transporter</fullName>
    </submittedName>
</protein>
<keyword evidence="13" id="KW-1185">Reference proteome</keyword>
<dbReference type="PROSITE" id="PS51007">
    <property type="entry name" value="CYTC"/>
    <property type="match status" value="1"/>
</dbReference>
<dbReference type="GO" id="GO:0046872">
    <property type="term" value="F:metal ion binding"/>
    <property type="evidence" value="ECO:0007669"/>
    <property type="project" value="UniProtKB-KW"/>
</dbReference>
<gene>
    <name evidence="12" type="ORF">SAMN05216296_3174</name>
</gene>
<feature type="transmembrane region" description="Helical" evidence="10">
    <location>
        <begin position="413"/>
        <end position="438"/>
    </location>
</feature>
<evidence type="ECO:0000313" key="12">
    <source>
        <dbReference type="EMBL" id="SDU33885.1"/>
    </source>
</evidence>
<keyword evidence="3 9" id="KW-0349">Heme</keyword>
<evidence type="ECO:0000259" key="11">
    <source>
        <dbReference type="PROSITE" id="PS51007"/>
    </source>
</evidence>
<dbReference type="Gene3D" id="1.10.760.10">
    <property type="entry name" value="Cytochrome c-like domain"/>
    <property type="match status" value="1"/>
</dbReference>
<feature type="transmembrane region" description="Helical" evidence="10">
    <location>
        <begin position="558"/>
        <end position="579"/>
    </location>
</feature>
<dbReference type="InterPro" id="IPR036909">
    <property type="entry name" value="Cyt_c-like_dom_sf"/>
</dbReference>
<sequence>MLDATWRRAKAARKDFLQGDFKRRRTAYNQTISILICDWVMIATRFIVTRCLSALLICTALPLLAAPQNDSARALHLLGYIGADYPRTVSAGQVIDEPEYLEQQEFMVVLQGLLASLPAKPGRARLEQELHQLDEAIRQRQDGAAVARQARQIAAELVDLYQVQQAPAISPDPARGAPLFAENCSVCHGASGAGDGPAAVGMLPAPSNLRDQARLDQLSLYDIYNTIGLGVDGTEMAGFTDQLDELQRWDLASYIASLSAPPVNEGETFSLALLAGKTPAEIASSQDQAAAARFRAQRAHPPQPKRSAGQYVEHTRKMLAASLDAYRAGEATKAYELSVAAYLEGFELVESGLNNIDAEQRKATERALMAYRKALQDGVTVEQAAQALASADQQLQRSAELLSQGGMSASLSFISSLLILLREGVEAILVLAAILAFLNKTGQQHATRSVHVGWGLALLAGVLTWAVAAWLLDIGGAQREVLEGSTAIFASAMLLWVGVWMHGRRQADAWQGYLQQSMLGSSGRFSFAMLAFIAVYRELFEVILFYETLWLQAGPGGQNWVLLGALTALVLLLGLAWIILRGAARLPLGTFFSVNAVLMCALAVVYAGHGVKALQEAGVLSLQPLHFIELGWLGVHPDGYSLSAQALVLLLIALFYGRDWWQSRQRAELTGK</sequence>
<dbReference type="EMBL" id="LT629785">
    <property type="protein sequence ID" value="SDU33885.1"/>
    <property type="molecule type" value="Genomic_DNA"/>
</dbReference>
<evidence type="ECO:0000256" key="4">
    <source>
        <dbReference type="ARBA" id="ARBA00022692"/>
    </source>
</evidence>
<evidence type="ECO:0000256" key="7">
    <source>
        <dbReference type="ARBA" id="ARBA00023004"/>
    </source>
</evidence>
<comment type="similarity">
    <text evidence="2">Belongs to the oxidase-dependent Fe transporter (OFeT) (TC 9.A.10.1) family.</text>
</comment>
<reference evidence="13" key="1">
    <citation type="submission" date="2016-10" db="EMBL/GenBank/DDBJ databases">
        <authorList>
            <person name="Varghese N."/>
            <person name="Submissions S."/>
        </authorList>
    </citation>
    <scope>NUCLEOTIDE SEQUENCE [LARGE SCALE GENOMIC DNA]</scope>
    <source>
        <strain evidence="13">DSM 17875</strain>
    </source>
</reference>
<evidence type="ECO:0000256" key="3">
    <source>
        <dbReference type="ARBA" id="ARBA00022617"/>
    </source>
</evidence>
<dbReference type="GO" id="GO:0020037">
    <property type="term" value="F:heme binding"/>
    <property type="evidence" value="ECO:0007669"/>
    <property type="project" value="InterPro"/>
</dbReference>
<dbReference type="GO" id="GO:0015093">
    <property type="term" value="F:ferrous iron transmembrane transporter activity"/>
    <property type="evidence" value="ECO:0007669"/>
    <property type="project" value="TreeGrafter"/>
</dbReference>
<comment type="subcellular location">
    <subcellularLocation>
        <location evidence="1">Membrane</location>
        <topology evidence="1">Multi-pass membrane protein</topology>
    </subcellularLocation>
</comment>
<feature type="transmembrane region" description="Helical" evidence="10">
    <location>
        <begin position="524"/>
        <end position="546"/>
    </location>
</feature>
<dbReference type="Pfam" id="PF00034">
    <property type="entry name" value="Cytochrom_C"/>
    <property type="match status" value="1"/>
</dbReference>
<keyword evidence="7 9" id="KW-0408">Iron</keyword>
<accession>A0A1H2HPW5</accession>
<evidence type="ECO:0000256" key="8">
    <source>
        <dbReference type="ARBA" id="ARBA00023136"/>
    </source>
</evidence>
<keyword evidence="5 9" id="KW-0479">Metal-binding</keyword>
<dbReference type="PANTHER" id="PTHR31632:SF2">
    <property type="entry name" value="PLASMA MEMBRANE IRON PERMEASE"/>
    <property type="match status" value="1"/>
</dbReference>
<evidence type="ECO:0000256" key="9">
    <source>
        <dbReference type="PROSITE-ProRule" id="PRU00433"/>
    </source>
</evidence>
<evidence type="ECO:0000256" key="1">
    <source>
        <dbReference type="ARBA" id="ARBA00004141"/>
    </source>
</evidence>
<keyword evidence="8 10" id="KW-0472">Membrane</keyword>
<dbReference type="Pfam" id="PF03239">
    <property type="entry name" value="FTR1"/>
    <property type="match status" value="2"/>
</dbReference>
<organism evidence="12 13">
    <name type="scientific">Pseudomonas pohangensis</name>
    <dbReference type="NCBI Taxonomy" id="364197"/>
    <lineage>
        <taxon>Bacteria</taxon>
        <taxon>Pseudomonadati</taxon>
        <taxon>Pseudomonadota</taxon>
        <taxon>Gammaproteobacteria</taxon>
        <taxon>Pseudomonadales</taxon>
        <taxon>Pseudomonadaceae</taxon>
        <taxon>Pseudomonas</taxon>
    </lineage>
</organism>
<dbReference type="SUPFAM" id="SSF46626">
    <property type="entry name" value="Cytochrome c"/>
    <property type="match status" value="1"/>
</dbReference>
<feature type="transmembrane region" description="Helical" evidence="10">
    <location>
        <begin position="586"/>
        <end position="607"/>
    </location>
</feature>
<dbReference type="GO" id="GO:0033573">
    <property type="term" value="C:high-affinity iron permease complex"/>
    <property type="evidence" value="ECO:0007669"/>
    <property type="project" value="InterPro"/>
</dbReference>
<evidence type="ECO:0000256" key="10">
    <source>
        <dbReference type="SAM" id="Phobius"/>
    </source>
</evidence>
<dbReference type="STRING" id="364197.SAMN05216296_3174"/>
<feature type="transmembrane region" description="Helical" evidence="10">
    <location>
        <begin position="484"/>
        <end position="503"/>
    </location>
</feature>
<evidence type="ECO:0000256" key="6">
    <source>
        <dbReference type="ARBA" id="ARBA00022989"/>
    </source>
</evidence>
<dbReference type="AlphaFoldDB" id="A0A1H2HPW5"/>
<keyword evidence="6 10" id="KW-1133">Transmembrane helix</keyword>
<dbReference type="PANTHER" id="PTHR31632">
    <property type="entry name" value="IRON TRANSPORTER FTH1"/>
    <property type="match status" value="1"/>
</dbReference>